<dbReference type="InterPro" id="IPR029479">
    <property type="entry name" value="Nitroreductase"/>
</dbReference>
<evidence type="ECO:0000313" key="2">
    <source>
        <dbReference type="EMBL" id="NEC51332.1"/>
    </source>
</evidence>
<dbReference type="InterPro" id="IPR050461">
    <property type="entry name" value="Nitroreductase_HadB/RutE"/>
</dbReference>
<dbReference type="GO" id="GO:0035527">
    <property type="term" value="F:3-hydroxypropionate dehydrogenase (NADP+) activity"/>
    <property type="evidence" value="ECO:0007669"/>
    <property type="project" value="UniProtKB-EC"/>
</dbReference>
<keyword evidence="2" id="KW-0560">Oxidoreductase</keyword>
<feature type="domain" description="Nitroreductase" evidence="1">
    <location>
        <begin position="24"/>
        <end position="181"/>
    </location>
</feature>
<dbReference type="Pfam" id="PF00881">
    <property type="entry name" value="Nitroreductase"/>
    <property type="match status" value="1"/>
</dbReference>
<dbReference type="Proteomes" id="UP000471745">
    <property type="component" value="Unassembled WGS sequence"/>
</dbReference>
<proteinExistence type="predicted"/>
<sequence length="203" mass="22491">MTTALTNPLQLAEDAQNLLFHNARTANAFTDEEVPEETVRAVYELVKNGPTEFNTTPLRLVLVRSDEARARLLPHMLDNNRDKTAAAPLIAILAADLEFHEELPRLFPYFPQAKDVFYGDPNDRAESARFNSALQIGYFVIGLRAAGLAAGPQSGFDHEGLDKEFFPDGTHTALVVMNIGKPGEDAWGPRLPRLEYDEVVTTV</sequence>
<keyword evidence="3" id="KW-1185">Reference proteome</keyword>
<reference evidence="2 3" key="1">
    <citation type="submission" date="2020-01" db="EMBL/GenBank/DDBJ databases">
        <title>Insect and environment-associated Actinomycetes.</title>
        <authorList>
            <person name="Currrie C."/>
            <person name="Chevrette M."/>
            <person name="Carlson C."/>
            <person name="Stubbendieck R."/>
            <person name="Wendt-Pienkowski E."/>
        </authorList>
    </citation>
    <scope>NUCLEOTIDE SEQUENCE [LARGE SCALE GENOMIC DNA]</scope>
    <source>
        <strain evidence="2 3">SID8189</strain>
    </source>
</reference>
<accession>A0A9X5HCS8</accession>
<evidence type="ECO:0000259" key="1">
    <source>
        <dbReference type="Pfam" id="PF00881"/>
    </source>
</evidence>
<dbReference type="EC" id="1.1.1.298" evidence="2"/>
<dbReference type="PANTHER" id="PTHR43543">
    <property type="entry name" value="MALONIC SEMIALDEHYDE REDUCTASE RUTE-RELATED"/>
    <property type="match status" value="1"/>
</dbReference>
<dbReference type="PANTHER" id="PTHR43543:SF1">
    <property type="entry name" value="MALONIC SEMIALDEHYDE REDUCTASE RUTE-RELATED"/>
    <property type="match status" value="1"/>
</dbReference>
<dbReference type="NCBIfam" id="NF003768">
    <property type="entry name" value="PRK05365.1"/>
    <property type="match status" value="1"/>
</dbReference>
<dbReference type="RefSeq" id="WP_163090150.1">
    <property type="nucleotide sequence ID" value="NZ_JAAGNA010000790.1"/>
</dbReference>
<dbReference type="InterPro" id="IPR000415">
    <property type="entry name" value="Nitroreductase-like"/>
</dbReference>
<dbReference type="EMBL" id="JAAGNA010000790">
    <property type="protein sequence ID" value="NEC51332.1"/>
    <property type="molecule type" value="Genomic_DNA"/>
</dbReference>
<dbReference type="Gene3D" id="3.40.109.10">
    <property type="entry name" value="NADH Oxidase"/>
    <property type="match status" value="1"/>
</dbReference>
<dbReference type="SUPFAM" id="SSF55469">
    <property type="entry name" value="FMN-dependent nitroreductase-like"/>
    <property type="match status" value="1"/>
</dbReference>
<name>A0A9X5HCS8_9ACTN</name>
<protein>
    <submittedName>
        <fullName evidence="2">Malonic semialdehyde reductase</fullName>
        <ecNumber evidence="2">1.1.1.298</ecNumber>
    </submittedName>
</protein>
<comment type="caution">
    <text evidence="2">The sequence shown here is derived from an EMBL/GenBank/DDBJ whole genome shotgun (WGS) entry which is preliminary data.</text>
</comment>
<gene>
    <name evidence="2" type="ORF">G3I18_22615</name>
</gene>
<evidence type="ECO:0000313" key="3">
    <source>
        <dbReference type="Proteomes" id="UP000471745"/>
    </source>
</evidence>
<organism evidence="2 3">
    <name type="scientific">Actinospica acidiphila</name>
    <dbReference type="NCBI Taxonomy" id="304899"/>
    <lineage>
        <taxon>Bacteria</taxon>
        <taxon>Bacillati</taxon>
        <taxon>Actinomycetota</taxon>
        <taxon>Actinomycetes</taxon>
        <taxon>Catenulisporales</taxon>
        <taxon>Actinospicaceae</taxon>
        <taxon>Actinospica</taxon>
    </lineage>
</organism>
<dbReference type="AlphaFoldDB" id="A0A9X5HCS8"/>